<dbReference type="SUPFAM" id="SSF53474">
    <property type="entry name" value="alpha/beta-Hydrolases"/>
    <property type="match status" value="1"/>
</dbReference>
<dbReference type="InterPro" id="IPR005158">
    <property type="entry name" value="BTAD"/>
</dbReference>
<evidence type="ECO:0000259" key="3">
    <source>
        <dbReference type="SMART" id="SM01043"/>
    </source>
</evidence>
<comment type="similarity">
    <text evidence="1">Belongs to the 'GDXG' lipolytic enzyme family.</text>
</comment>
<dbReference type="Pfam" id="PF20434">
    <property type="entry name" value="BD-FAE"/>
    <property type="match status" value="1"/>
</dbReference>
<dbReference type="SUPFAM" id="SSF48452">
    <property type="entry name" value="TPR-like"/>
    <property type="match status" value="2"/>
</dbReference>
<dbReference type="InterPro" id="IPR049492">
    <property type="entry name" value="BD-FAE-like_dom"/>
</dbReference>
<keyword evidence="2" id="KW-0378">Hydrolase</keyword>
<dbReference type="SMART" id="SM01043">
    <property type="entry name" value="BTAD"/>
    <property type="match status" value="1"/>
</dbReference>
<organism evidence="4 5">
    <name type="scientific">Deinococcus cellulosilyticus (strain DSM 18568 / NBRC 106333 / KACC 11606 / 5516J-15)</name>
    <dbReference type="NCBI Taxonomy" id="1223518"/>
    <lineage>
        <taxon>Bacteria</taxon>
        <taxon>Thermotogati</taxon>
        <taxon>Deinococcota</taxon>
        <taxon>Deinococci</taxon>
        <taxon>Deinococcales</taxon>
        <taxon>Deinococcaceae</taxon>
        <taxon>Deinococcus</taxon>
    </lineage>
</organism>
<accession>A0A511N6R3</accession>
<dbReference type="EMBL" id="BJXB01000022">
    <property type="protein sequence ID" value="GEM48535.1"/>
    <property type="molecule type" value="Genomic_DNA"/>
</dbReference>
<reference evidence="4 5" key="1">
    <citation type="submission" date="2019-07" db="EMBL/GenBank/DDBJ databases">
        <title>Whole genome shotgun sequence of Deinococcus cellulosilyticus NBRC 106333.</title>
        <authorList>
            <person name="Hosoyama A."/>
            <person name="Uohara A."/>
            <person name="Ohji S."/>
            <person name="Ichikawa N."/>
        </authorList>
    </citation>
    <scope>NUCLEOTIDE SEQUENCE [LARGE SCALE GENOMIC DNA]</scope>
    <source>
        <strain evidence="4 5">NBRC 106333</strain>
    </source>
</reference>
<keyword evidence="5" id="KW-1185">Reference proteome</keyword>
<evidence type="ECO:0000256" key="2">
    <source>
        <dbReference type="ARBA" id="ARBA00022801"/>
    </source>
</evidence>
<dbReference type="PROSITE" id="PS01173">
    <property type="entry name" value="LIPASE_GDXG_HIS"/>
    <property type="match status" value="1"/>
</dbReference>
<dbReference type="PANTHER" id="PTHR48081:SF33">
    <property type="entry name" value="KYNURENINE FORMAMIDASE"/>
    <property type="match status" value="1"/>
</dbReference>
<dbReference type="PANTHER" id="PTHR48081">
    <property type="entry name" value="AB HYDROLASE SUPERFAMILY PROTEIN C4A8.06C"/>
    <property type="match status" value="1"/>
</dbReference>
<dbReference type="InterPro" id="IPR041664">
    <property type="entry name" value="AAA_16"/>
</dbReference>
<feature type="domain" description="Bacterial transcriptional activator" evidence="3">
    <location>
        <begin position="95"/>
        <end position="234"/>
    </location>
</feature>
<gene>
    <name evidence="4" type="ORF">DC3_41700</name>
</gene>
<proteinExistence type="inferred from homology"/>
<dbReference type="Proteomes" id="UP000321306">
    <property type="component" value="Unassembled WGS sequence"/>
</dbReference>
<dbReference type="InterPro" id="IPR027417">
    <property type="entry name" value="P-loop_NTPase"/>
</dbReference>
<dbReference type="InterPro" id="IPR011990">
    <property type="entry name" value="TPR-like_helical_dom_sf"/>
</dbReference>
<dbReference type="Pfam" id="PF13191">
    <property type="entry name" value="AAA_16"/>
    <property type="match status" value="1"/>
</dbReference>
<comment type="caution">
    <text evidence="4">The sequence shown here is derived from an EMBL/GenBank/DDBJ whole genome shotgun (WGS) entry which is preliminary data.</text>
</comment>
<evidence type="ECO:0000256" key="1">
    <source>
        <dbReference type="ARBA" id="ARBA00010515"/>
    </source>
</evidence>
<evidence type="ECO:0000313" key="5">
    <source>
        <dbReference type="Proteomes" id="UP000321306"/>
    </source>
</evidence>
<evidence type="ECO:0000313" key="4">
    <source>
        <dbReference type="EMBL" id="GEM48535.1"/>
    </source>
</evidence>
<name>A0A511N6R3_DEIC1</name>
<dbReference type="Pfam" id="PF03704">
    <property type="entry name" value="BTAD"/>
    <property type="match status" value="1"/>
</dbReference>
<protein>
    <recommendedName>
        <fullName evidence="3">Bacterial transcriptional activator domain-containing protein</fullName>
    </recommendedName>
</protein>
<dbReference type="InterPro" id="IPR029058">
    <property type="entry name" value="AB_hydrolase_fold"/>
</dbReference>
<dbReference type="AlphaFoldDB" id="A0A511N6R3"/>
<dbReference type="Gene3D" id="3.40.50.1820">
    <property type="entry name" value="alpha/beta hydrolase"/>
    <property type="match status" value="1"/>
</dbReference>
<dbReference type="Gene3D" id="1.25.40.10">
    <property type="entry name" value="Tetratricopeptide repeat domain"/>
    <property type="match status" value="2"/>
</dbReference>
<dbReference type="InterPro" id="IPR002168">
    <property type="entry name" value="Lipase_GDXG_HIS_AS"/>
</dbReference>
<dbReference type="GO" id="GO:0016787">
    <property type="term" value="F:hydrolase activity"/>
    <property type="evidence" value="ECO:0007669"/>
    <property type="project" value="UniProtKB-KW"/>
</dbReference>
<dbReference type="SUPFAM" id="SSF52540">
    <property type="entry name" value="P-loop containing nucleoside triphosphate hydrolases"/>
    <property type="match status" value="1"/>
</dbReference>
<sequence>MTVVQLLLWGPPKIIFQDREVLFPTRKTLALLCYVVLTQKPHSRDRLASMFWPNSQDGRTSLRKALSSIHKANLGLEFSSQGEYVEYRASAHCFVDLHQLQIQTANPSSTSLDDVLRLQRGEILEDLVLDDCPDFEEWLIQYRESVHQVITGQLQEKIQQLMAQQWWQPALKYVQHLLQLNPYSEEAHLQKVQLQWRLGDPQGARDSWGRHLELLRELGVKPDQEFEQLVASLQRQRGTPMERALPEVRAEILQTLLSCYHQQRVVLLQAEDRMGKTWVVERLLREIQGAVLVAGQPGDALVPFSTLRRMLAQLVNSSWAQHSQASILAEVRNLDILRGGPFTERGQEMYRLYFYDVVLRLLRHLHQMGLAVLVLDDVQHMDLGSLEVLVYLVSQRIQDARQYPWMMLCHRMQHWPPSLQGIVSGWLQHDQVSQIHLPPLSRHDIQLLFENHNLHLQDHEYRSILRYTRGNPMVVLELIGVWKQKEPQDAPDLKKLLQQIPRVHTLIQGRIQQLETNSRAVLQIAVVAGQDFSLDLAQTLLSLTPAQLTRAVQDLEDAQLLRDGEISYNIYMEAVLESMSAQTQRWWHTQVAEALQHRPVVDPSRIAHHWLQAAAPDRAIPHLLKAAEQAEQHYALRHAADLYEKAAHILKQQHDDSEAFSAFEKVIRIKGLLEDSNGISSMVQRLQSWASTSLEHARVRNVEASFHYRLFQYPLALSRARQAENLLNHLQDTPVRRENLIIQYLCHWRLEQYPEALEVLERLKSLARQQESQHRWEEVLLEQVALLSLLYRNVEALALLDHWEDVVKNQLHRFMAGCFEVSLRKRLHHEALAERTRQILQRLFQSERSIPEESSHLLSSALQLQLSGTNLLNKDVGDMIAEMINALSNLEGIDQFQDLPYGPLDRQVLDVYRPHGKSESPVLLFIHGGSWNTGDKSHYLSLAEKFCQQGHVVVCMNYRLYPEVVFPAFVEDAALAVNWVVQNIHTYGGKPDRLAVMGHGAGADSATLLAFDPRYLQQQHLTRQVIRALVCISGTYDSLYQNIKLVGHPLLLGNLQDSRDVFAAEFVQDQSMPVLLLHGMLSPHIDHGTAHRFAERIREQGGEAWAISYPNQDHYGPLFSMSALGQLLGIQQPFEDVVKFLKQVLQKQEPSPSSTPVYRRRKNDHF</sequence>
<dbReference type="OrthoDB" id="74119at2"/>
<dbReference type="InterPro" id="IPR050300">
    <property type="entry name" value="GDXG_lipolytic_enzyme"/>
</dbReference>